<feature type="transmembrane region" description="Helical" evidence="2">
    <location>
        <begin position="12"/>
        <end position="31"/>
    </location>
</feature>
<name>A0A0G4I4T5_9ALVE</name>
<dbReference type="EMBL" id="CDMZ01005096">
    <property type="protein sequence ID" value="CEM51939.1"/>
    <property type="molecule type" value="Genomic_DNA"/>
</dbReference>
<accession>A0A0G4I4T5</accession>
<reference evidence="4" key="1">
    <citation type="submission" date="2014-11" db="EMBL/GenBank/DDBJ databases">
        <authorList>
            <person name="Otto D Thomas"/>
            <person name="Naeem Raeece"/>
        </authorList>
    </citation>
    <scope>NUCLEOTIDE SEQUENCE</scope>
</reference>
<evidence type="ECO:0000259" key="3">
    <source>
        <dbReference type="Pfam" id="PF04577"/>
    </source>
</evidence>
<dbReference type="InterPro" id="IPR049625">
    <property type="entry name" value="Glyco_transf_61_cat"/>
</dbReference>
<keyword evidence="2" id="KW-0472">Membrane</keyword>
<gene>
    <name evidence="4" type="ORF">Cvel_10964</name>
</gene>
<evidence type="ECO:0000313" key="4">
    <source>
        <dbReference type="EMBL" id="CEM51939.1"/>
    </source>
</evidence>
<evidence type="ECO:0000256" key="2">
    <source>
        <dbReference type="SAM" id="Phobius"/>
    </source>
</evidence>
<organism evidence="4">
    <name type="scientific">Chromera velia CCMP2878</name>
    <dbReference type="NCBI Taxonomy" id="1169474"/>
    <lineage>
        <taxon>Eukaryota</taxon>
        <taxon>Sar</taxon>
        <taxon>Alveolata</taxon>
        <taxon>Colpodellida</taxon>
        <taxon>Chromeraceae</taxon>
        <taxon>Chromera</taxon>
    </lineage>
</organism>
<dbReference type="Pfam" id="PF04577">
    <property type="entry name" value="Glyco_transf_61"/>
    <property type="match status" value="1"/>
</dbReference>
<dbReference type="AlphaFoldDB" id="A0A0G4I4T5"/>
<keyword evidence="2" id="KW-0812">Transmembrane</keyword>
<sequence length="506" mass="55837">MKAQGNNSLTLWALASVATFSTLLLISMALWSTRTEETGETAEGGGGSLAVSASPDVTPPRKTAQAACGMDVVKQPAGRAQMPPSEWCCVKIDAIAHSCWLQNVCIDEGKTQVRMSAGAQLPPFNVSLRAEPIKEGHAPKLIEFRNFEAEAEEKEKERPPHLGGTWGWVETYHHHNFGHIMGDDVFSMFRLLRLFDAEPLVFPDFHMLLPPHWKNNSQWHVLTTPDKVVTFDQARETARGPVFCVDNLFVGISRLGFAFGSEAFHDLLDFKAIRRFVNHKGSQTSLPTAGASDHCSPKNAHFCEEMAAFRKRAMTTLEVAEKPIPHRLSILLVEKGKGKVEHDHRIGNQAELGAMLRAAYPVAEVEEVAWRSVSLQRQVELVARTDIMIVQAGSDAMTAAWLHPAAELIIIGRPDLAACAALCGNELGNWWSKNRGDNGSVQCITGGAGKEWRDGDQVECQRDENQIIISSMLTVPPDILLEHVKKAVFNLQVRGRTEFIVDDNKG</sequence>
<dbReference type="VEuPathDB" id="CryptoDB:Cvel_10964"/>
<protein>
    <recommendedName>
        <fullName evidence="3">Glycosyltransferase 61 catalytic domain-containing protein</fullName>
    </recommendedName>
</protein>
<evidence type="ECO:0000256" key="1">
    <source>
        <dbReference type="SAM" id="MobiDB-lite"/>
    </source>
</evidence>
<dbReference type="PhylomeDB" id="A0A0G4I4T5"/>
<proteinExistence type="predicted"/>
<keyword evidence="2" id="KW-1133">Transmembrane helix</keyword>
<feature type="domain" description="Glycosyltransferase 61 catalytic" evidence="3">
    <location>
        <begin position="300"/>
        <end position="408"/>
    </location>
</feature>
<dbReference type="GO" id="GO:0016757">
    <property type="term" value="F:glycosyltransferase activity"/>
    <property type="evidence" value="ECO:0007669"/>
    <property type="project" value="InterPro"/>
</dbReference>
<feature type="region of interest" description="Disordered" evidence="1">
    <location>
        <begin position="37"/>
        <end position="62"/>
    </location>
</feature>